<evidence type="ECO:0000256" key="1">
    <source>
        <dbReference type="ARBA" id="ARBA00012493"/>
    </source>
</evidence>
<dbReference type="Pfam" id="PF17919">
    <property type="entry name" value="RT_RNaseH_2"/>
    <property type="match status" value="1"/>
</dbReference>
<dbReference type="SUPFAM" id="SSF56672">
    <property type="entry name" value="DNA/RNA polymerases"/>
    <property type="match status" value="1"/>
</dbReference>
<dbReference type="InterPro" id="IPR041577">
    <property type="entry name" value="RT_RNaseH_2"/>
</dbReference>
<dbReference type="InterPro" id="IPR041588">
    <property type="entry name" value="Integrase_H2C2"/>
</dbReference>
<evidence type="ECO:0000256" key="2">
    <source>
        <dbReference type="SAM" id="MobiDB-lite"/>
    </source>
</evidence>
<dbReference type="PANTHER" id="PTHR37984">
    <property type="entry name" value="PROTEIN CBG26694"/>
    <property type="match status" value="1"/>
</dbReference>
<accession>A0ABP1RGX7</accession>
<dbReference type="Pfam" id="PF00078">
    <property type="entry name" value="RVT_1"/>
    <property type="match status" value="1"/>
</dbReference>
<comment type="caution">
    <text evidence="4">The sequence shown here is derived from an EMBL/GenBank/DDBJ whole genome shotgun (WGS) entry which is preliminary data.</text>
</comment>
<protein>
    <recommendedName>
        <fullName evidence="1">RNA-directed DNA polymerase</fullName>
        <ecNumber evidence="1">2.7.7.49</ecNumber>
    </recommendedName>
</protein>
<name>A0ABP1RGX7_9HEXA</name>
<dbReference type="InterPro" id="IPR000477">
    <property type="entry name" value="RT_dom"/>
</dbReference>
<dbReference type="Proteomes" id="UP001642540">
    <property type="component" value="Unassembled WGS sequence"/>
</dbReference>
<proteinExistence type="predicted"/>
<dbReference type="InterPro" id="IPR043502">
    <property type="entry name" value="DNA/RNA_pol_sf"/>
</dbReference>
<dbReference type="PANTHER" id="PTHR37984:SF9">
    <property type="entry name" value="INTEGRASE CATALYTIC DOMAIN-CONTAINING PROTEIN"/>
    <property type="match status" value="1"/>
</dbReference>
<sequence>MSGDDELVVAAAAAPLAVANKFQPPERFSFDAKDWITWKKRWDRYHMLSRLDKETEEFQIHALVYTMGDKADEILASLKFDDEEDRIKYDAVEKAFDEHFIGERNIVYERAKFGMRIQQHGESIDAFVTTLHTLSEYCEYGGLRESLVRDRIVLGVSDPKLREKLMLNKRLDLTKAVEIAKHWETVKKQQGDLNGDGKAKSVEAVGKKQGSSSSSKRNNQSRQPIGKAQATDPEQTDRKCKYCGFQHEPKKCPAYGKQCNNCKRQNHFASCCRDKNKEEKQMNQIDRSVGIGLTLGALRRSVETMESLTSSRAQRWSADVLVDDKKIGFKMDPGADVTALPLHTFKKLWRRRKLEKTDVVLSGPDGTKLDVMGTLRCKMKNKNNEITEDVYIVKGLERPLLGLSACEDLQLVKRRNETMRKSTGVNAKEEFPELFTGLGKLDIPYTIKLKKEARPFAIHSPRRVPIPLMDKVKATLTKMIDLGVIEEVDEPSDWCAPLVTAPKPNGDLRICVDLTALNQSVERELHPMPVVEHTLGQLAGAKIFSKLDANSGFYQILLSPESMKLTTFITPFGRFRYKRLPFGISSAPEHFQKRMMEILKDLPGVVIHIDDLLIHGSSIEEHDRRLREVLKRLRAAGVTLNEEKCVFKVSSVKFLGHIIDEEGVRPDPAKVEAITKMTPPGDVSGIKRFLGLTNFLARFIPHLLTVSQPLNELTRLDKEYVWGPSQQQAFDKIKKILTEEPTLTLFDPNRETIVSSDAFSFGLGSVLLQKQDDEKWKPVAYASRTMTVTEQRYAQIEKEALGIVWACERFRDFIMGLTFQIETDHKPLLPIMTTKCVDDLSPRLQRFRIRMMRYSYTIVYVPGKNLICADALSRQPLEDTGDREFEEEVTAYVSQVMNHIPASDEKLAEIWKAQHEDEELKIVMKYCQDGWPEKKNGTSAEMLKFFSVRDELLVQGGILMKNARLVIPRSMRDEILGRIHEGHLGIVKCRARARESCWWPGQSEDIA</sequence>
<reference evidence="4 5" key="1">
    <citation type="submission" date="2024-08" db="EMBL/GenBank/DDBJ databases">
        <authorList>
            <person name="Cucini C."/>
            <person name="Frati F."/>
        </authorList>
    </citation>
    <scope>NUCLEOTIDE SEQUENCE [LARGE SCALE GENOMIC DNA]</scope>
</reference>
<feature type="compositionally biased region" description="Low complexity" evidence="2">
    <location>
        <begin position="207"/>
        <end position="223"/>
    </location>
</feature>
<feature type="compositionally biased region" description="Basic and acidic residues" evidence="2">
    <location>
        <begin position="190"/>
        <end position="201"/>
    </location>
</feature>
<dbReference type="PROSITE" id="PS50878">
    <property type="entry name" value="RT_POL"/>
    <property type="match status" value="1"/>
</dbReference>
<dbReference type="Gene3D" id="1.10.340.70">
    <property type="match status" value="1"/>
</dbReference>
<dbReference type="CDD" id="cd01647">
    <property type="entry name" value="RT_LTR"/>
    <property type="match status" value="1"/>
</dbReference>
<evidence type="ECO:0000313" key="4">
    <source>
        <dbReference type="EMBL" id="CAL8127997.1"/>
    </source>
</evidence>
<dbReference type="InterPro" id="IPR021109">
    <property type="entry name" value="Peptidase_aspartic_dom_sf"/>
</dbReference>
<dbReference type="SUPFAM" id="SSF50630">
    <property type="entry name" value="Acid proteases"/>
    <property type="match status" value="1"/>
</dbReference>
<dbReference type="CDD" id="cd09274">
    <property type="entry name" value="RNase_HI_RT_Ty3"/>
    <property type="match status" value="1"/>
</dbReference>
<feature type="domain" description="Reverse transcriptase" evidence="3">
    <location>
        <begin position="482"/>
        <end position="659"/>
    </location>
</feature>
<evidence type="ECO:0000313" key="5">
    <source>
        <dbReference type="Proteomes" id="UP001642540"/>
    </source>
</evidence>
<dbReference type="EMBL" id="CAXLJM020000072">
    <property type="protein sequence ID" value="CAL8127997.1"/>
    <property type="molecule type" value="Genomic_DNA"/>
</dbReference>
<dbReference type="InterPro" id="IPR043128">
    <property type="entry name" value="Rev_trsase/Diguanyl_cyclase"/>
</dbReference>
<organism evidence="4 5">
    <name type="scientific">Orchesella dallaii</name>
    <dbReference type="NCBI Taxonomy" id="48710"/>
    <lineage>
        <taxon>Eukaryota</taxon>
        <taxon>Metazoa</taxon>
        <taxon>Ecdysozoa</taxon>
        <taxon>Arthropoda</taxon>
        <taxon>Hexapoda</taxon>
        <taxon>Collembola</taxon>
        <taxon>Entomobryomorpha</taxon>
        <taxon>Entomobryoidea</taxon>
        <taxon>Orchesellidae</taxon>
        <taxon>Orchesellinae</taxon>
        <taxon>Orchesella</taxon>
    </lineage>
</organism>
<dbReference type="EC" id="2.7.7.49" evidence="1"/>
<evidence type="ECO:0000259" key="3">
    <source>
        <dbReference type="PROSITE" id="PS50878"/>
    </source>
</evidence>
<dbReference type="Pfam" id="PF17921">
    <property type="entry name" value="Integrase_H2C2"/>
    <property type="match status" value="1"/>
</dbReference>
<dbReference type="Gene3D" id="3.10.10.10">
    <property type="entry name" value="HIV Type 1 Reverse Transcriptase, subunit A, domain 1"/>
    <property type="match status" value="1"/>
</dbReference>
<dbReference type="InterPro" id="IPR050951">
    <property type="entry name" value="Retrovirus_Pol_polyprotein"/>
</dbReference>
<dbReference type="Gene3D" id="3.30.70.270">
    <property type="match status" value="2"/>
</dbReference>
<keyword evidence="5" id="KW-1185">Reference proteome</keyword>
<feature type="region of interest" description="Disordered" evidence="2">
    <location>
        <begin position="190"/>
        <end position="233"/>
    </location>
</feature>
<gene>
    <name evidence="4" type="ORF">ODALV1_LOCUS22042</name>
</gene>